<dbReference type="InterPro" id="IPR022472">
    <property type="entry name" value="VPLPA-CTERM"/>
</dbReference>
<organism evidence="2 3">
    <name type="scientific">Nitrosospira multiformis</name>
    <dbReference type="NCBI Taxonomy" id="1231"/>
    <lineage>
        <taxon>Bacteria</taxon>
        <taxon>Pseudomonadati</taxon>
        <taxon>Pseudomonadota</taxon>
        <taxon>Betaproteobacteria</taxon>
        <taxon>Nitrosomonadales</taxon>
        <taxon>Nitrosomonadaceae</taxon>
        <taxon>Nitrosospira</taxon>
    </lineage>
</organism>
<feature type="signal peptide" evidence="1">
    <location>
        <begin position="1"/>
        <end position="36"/>
    </location>
</feature>
<dbReference type="RefSeq" id="WP_107762922.1">
    <property type="nucleotide sequence ID" value="NZ_QAOK01000025.1"/>
</dbReference>
<proteinExistence type="predicted"/>
<dbReference type="EMBL" id="QAOK01000025">
    <property type="protein sequence ID" value="PTQ79578.1"/>
    <property type="molecule type" value="Genomic_DNA"/>
</dbReference>
<evidence type="ECO:0000256" key="1">
    <source>
        <dbReference type="SAM" id="SignalP"/>
    </source>
</evidence>
<evidence type="ECO:0000313" key="2">
    <source>
        <dbReference type="EMBL" id="PTQ79578.1"/>
    </source>
</evidence>
<keyword evidence="1" id="KW-0732">Signal</keyword>
<sequence>MKKKSFSTSAAAMSVQKLYVAVLVGAASITAPVAEAIPILQEAGGNFSNNWVSPTMVASGTTDVTGAGAPEWMGGDRLDIFQFSGLVPGATSIAFDFSLTGPYSPSAYQNGGGDIYYSYVPFSGAYYVDQGNGKVLGSQSLRAGSFNVVHNPWEAANALNRGTSSFTLNLTKEFAGDLFLALDFTYGRVSYNINSLSWATSDNGTPPMELPLEAAVPLPATSWLLLIGLVGLAANRRKLD</sequence>
<evidence type="ECO:0000313" key="3">
    <source>
        <dbReference type="Proteomes" id="UP000244152"/>
    </source>
</evidence>
<dbReference type="AlphaFoldDB" id="A0A2T5I704"/>
<accession>A0A2T5I704</accession>
<protein>
    <submittedName>
        <fullName evidence="2">Putative secreted protein</fullName>
    </submittedName>
</protein>
<reference evidence="2 3" key="1">
    <citation type="submission" date="2018-04" db="EMBL/GenBank/DDBJ databases">
        <title>Active sludge and wastewater microbial communities from Klosterneuburg, Austria.</title>
        <authorList>
            <person name="Wagner M."/>
        </authorList>
    </citation>
    <scope>NUCLEOTIDE SEQUENCE [LARGE SCALE GENOMIC DNA]</scope>
    <source>
        <strain evidence="2 3">Nl12</strain>
    </source>
</reference>
<gene>
    <name evidence="2" type="ORF">C8R21_12513</name>
</gene>
<dbReference type="NCBIfam" id="TIGR03370">
    <property type="entry name" value="VPLPA-CTERM"/>
    <property type="match status" value="1"/>
</dbReference>
<comment type="caution">
    <text evidence="2">The sequence shown here is derived from an EMBL/GenBank/DDBJ whole genome shotgun (WGS) entry which is preliminary data.</text>
</comment>
<feature type="chain" id="PRO_5015402379" evidence="1">
    <location>
        <begin position="37"/>
        <end position="240"/>
    </location>
</feature>
<dbReference type="Proteomes" id="UP000244152">
    <property type="component" value="Unassembled WGS sequence"/>
</dbReference>
<name>A0A2T5I704_9PROT</name>